<dbReference type="PANTHER" id="PTHR37806:SF1">
    <property type="entry name" value="PEPTIDASE C39-LIKE DOMAIN-CONTAINING PROTEIN"/>
    <property type="match status" value="1"/>
</dbReference>
<dbReference type="AlphaFoldDB" id="A0A0R1S6F2"/>
<evidence type="ECO:0000313" key="2">
    <source>
        <dbReference type="EMBL" id="KRL64535.1"/>
    </source>
</evidence>
<dbReference type="STRING" id="1423739.FC85_GL001045"/>
<dbReference type="PATRIC" id="fig|1423739.3.peg.1096"/>
<comment type="caution">
    <text evidence="2">The sequence shown here is derived from an EMBL/GenBank/DDBJ whole genome shotgun (WGS) entry which is preliminary data.</text>
</comment>
<evidence type="ECO:0000259" key="1">
    <source>
        <dbReference type="Pfam" id="PF13529"/>
    </source>
</evidence>
<evidence type="ECO:0000313" key="3">
    <source>
        <dbReference type="Proteomes" id="UP000052013"/>
    </source>
</evidence>
<name>A0A0R1S6F2_9LACO</name>
<dbReference type="EMBL" id="AZEY01000090">
    <property type="protein sequence ID" value="KRL64535.1"/>
    <property type="molecule type" value="Genomic_DNA"/>
</dbReference>
<proteinExistence type="predicted"/>
<dbReference type="Proteomes" id="UP000052013">
    <property type="component" value="Unassembled WGS sequence"/>
</dbReference>
<sequence>MKGLILLGAENINQNAWGAINGCEAASLLEGLHFQKRAEMINYGQFLLDMPISADGNPYRGFGGSPFKNQIGKFEAIFVTPLMQWGSRYGSLINLSGAAPWWLYQSLKEGSPVLVYVTVHFEDPKWEQYPFGKVPTNNHAVLLDGIDSDRVHVSDPIDGKYWLDRNKFETIYNSRRMAVTIQK</sequence>
<accession>A0A0R1S6F2</accession>
<dbReference type="InterPro" id="IPR039564">
    <property type="entry name" value="Peptidase_C39-like"/>
</dbReference>
<dbReference type="RefSeq" id="WP_057865489.1">
    <property type="nucleotide sequence ID" value="NZ_AZEY01000090.1"/>
</dbReference>
<organism evidence="2 3">
    <name type="scientific">Lentilactobacillus diolivorans DSM 14421</name>
    <dbReference type="NCBI Taxonomy" id="1423739"/>
    <lineage>
        <taxon>Bacteria</taxon>
        <taxon>Bacillati</taxon>
        <taxon>Bacillota</taxon>
        <taxon>Bacilli</taxon>
        <taxon>Lactobacillales</taxon>
        <taxon>Lactobacillaceae</taxon>
        <taxon>Lentilactobacillus</taxon>
    </lineage>
</organism>
<dbReference type="Gene3D" id="3.90.70.10">
    <property type="entry name" value="Cysteine proteinases"/>
    <property type="match status" value="1"/>
</dbReference>
<gene>
    <name evidence="2" type="ORF">FC85_GL001045</name>
</gene>
<dbReference type="PANTHER" id="PTHR37806">
    <property type="entry name" value="LMO0724 PROTEIN"/>
    <property type="match status" value="1"/>
</dbReference>
<reference evidence="2 3" key="1">
    <citation type="journal article" date="2015" name="Genome Announc.">
        <title>Expanding the biotechnology potential of lactobacilli through comparative genomics of 213 strains and associated genera.</title>
        <authorList>
            <person name="Sun Z."/>
            <person name="Harris H.M."/>
            <person name="McCann A."/>
            <person name="Guo C."/>
            <person name="Argimon S."/>
            <person name="Zhang W."/>
            <person name="Yang X."/>
            <person name="Jeffery I.B."/>
            <person name="Cooney J.C."/>
            <person name="Kagawa T.F."/>
            <person name="Liu W."/>
            <person name="Song Y."/>
            <person name="Salvetti E."/>
            <person name="Wrobel A."/>
            <person name="Rasinkangas P."/>
            <person name="Parkhill J."/>
            <person name="Rea M.C."/>
            <person name="O'Sullivan O."/>
            <person name="Ritari J."/>
            <person name="Douillard F.P."/>
            <person name="Paul Ross R."/>
            <person name="Yang R."/>
            <person name="Briner A.E."/>
            <person name="Felis G.E."/>
            <person name="de Vos W.M."/>
            <person name="Barrangou R."/>
            <person name="Klaenhammer T.R."/>
            <person name="Caufield P.W."/>
            <person name="Cui Y."/>
            <person name="Zhang H."/>
            <person name="O'Toole P.W."/>
        </authorList>
    </citation>
    <scope>NUCLEOTIDE SEQUENCE [LARGE SCALE GENOMIC DNA]</scope>
    <source>
        <strain evidence="2 3">DSM 14421</strain>
    </source>
</reference>
<feature type="domain" description="Peptidase C39-like" evidence="1">
    <location>
        <begin position="11"/>
        <end position="156"/>
    </location>
</feature>
<dbReference type="Pfam" id="PF13529">
    <property type="entry name" value="Peptidase_C39_2"/>
    <property type="match status" value="1"/>
</dbReference>
<protein>
    <recommendedName>
        <fullName evidence="1">Peptidase C39-like domain-containing protein</fullName>
    </recommendedName>
</protein>